<proteinExistence type="predicted"/>
<keyword evidence="2" id="KW-1185">Reference proteome</keyword>
<dbReference type="EMBL" id="CAXJIO010000010">
    <property type="protein sequence ID" value="CAL2102075.1"/>
    <property type="molecule type" value="Genomic_DNA"/>
</dbReference>
<evidence type="ECO:0000313" key="1">
    <source>
        <dbReference type="EMBL" id="CAL2102075.1"/>
    </source>
</evidence>
<accession>A0ABM9P912</accession>
<comment type="caution">
    <text evidence="1">The sequence shown here is derived from an EMBL/GenBank/DDBJ whole genome shotgun (WGS) entry which is preliminary data.</text>
</comment>
<dbReference type="Proteomes" id="UP001497527">
    <property type="component" value="Unassembled WGS sequence"/>
</dbReference>
<name>A0ABM9P912_9FLAO</name>
<evidence type="ECO:0000313" key="2">
    <source>
        <dbReference type="Proteomes" id="UP001497527"/>
    </source>
</evidence>
<sequence>MISKQVLLGNWKSEKISLEITEDRVMRIENGKEIVYDGYSISNDTLKLFQKSSIELHLISLKDEKLVFNPIDTFKKDIQLIDQTVFTKTLKENNVYEKAFLDTKLLEGVWAESTEGNALFFIENDNITYVENLESSYPVKLNKDTLYIRFDDFMYKGKVFKLSQDSLVYKRDNEIIRLLRRKE</sequence>
<gene>
    <name evidence="1" type="ORF">T190423A01A_10638</name>
</gene>
<organism evidence="1 2">
    <name type="scientific">Tenacibaculum polynesiense</name>
    <dbReference type="NCBI Taxonomy" id="3137857"/>
    <lineage>
        <taxon>Bacteria</taxon>
        <taxon>Pseudomonadati</taxon>
        <taxon>Bacteroidota</taxon>
        <taxon>Flavobacteriia</taxon>
        <taxon>Flavobacteriales</taxon>
        <taxon>Flavobacteriaceae</taxon>
        <taxon>Tenacibaculum</taxon>
    </lineage>
</organism>
<reference evidence="1 2" key="1">
    <citation type="submission" date="2024-05" db="EMBL/GenBank/DDBJ databases">
        <authorList>
            <person name="Duchaud E."/>
        </authorList>
    </citation>
    <scope>NUCLEOTIDE SEQUENCE [LARGE SCALE GENOMIC DNA]</scope>
    <source>
        <strain evidence="1">Ena-SAMPLE-TAB-13-05-2024-13:56:06:370-140308</strain>
    </source>
</reference>
<evidence type="ECO:0008006" key="3">
    <source>
        <dbReference type="Google" id="ProtNLM"/>
    </source>
</evidence>
<protein>
    <recommendedName>
        <fullName evidence="3">Lipocalin-like protein</fullName>
    </recommendedName>
</protein>